<evidence type="ECO:0000313" key="8">
    <source>
        <dbReference type="Proteomes" id="UP000653454"/>
    </source>
</evidence>
<dbReference type="GO" id="GO:0035516">
    <property type="term" value="F:broad specificity oxidative DNA demethylase activity"/>
    <property type="evidence" value="ECO:0007669"/>
    <property type="project" value="TreeGrafter"/>
</dbReference>
<dbReference type="PANTHER" id="PTHR16557:SF2">
    <property type="entry name" value="NUCLEIC ACID DIOXYGENASE ALKBH1"/>
    <property type="match status" value="1"/>
</dbReference>
<dbReference type="InterPro" id="IPR005123">
    <property type="entry name" value="Oxoglu/Fe-dep_dioxygenase_dom"/>
</dbReference>
<dbReference type="Proteomes" id="UP000653454">
    <property type="component" value="Unassembled WGS sequence"/>
</dbReference>
<feature type="domain" description="Fe2OG dioxygenase" evidence="6">
    <location>
        <begin position="182"/>
        <end position="327"/>
    </location>
</feature>
<dbReference type="GO" id="GO:0005737">
    <property type="term" value="C:cytoplasm"/>
    <property type="evidence" value="ECO:0007669"/>
    <property type="project" value="TreeGrafter"/>
</dbReference>
<feature type="binding site" evidence="5">
    <location>
        <position position="202"/>
    </location>
    <ligand>
        <name>Fe cation</name>
        <dbReference type="ChEBI" id="CHEBI:24875"/>
        <note>catalytic</note>
    </ligand>
</feature>
<dbReference type="Pfam" id="PF13532">
    <property type="entry name" value="2OG-FeII_Oxy_2"/>
    <property type="match status" value="1"/>
</dbReference>
<evidence type="ECO:0000256" key="1">
    <source>
        <dbReference type="ARBA" id="ARBA00022723"/>
    </source>
</evidence>
<keyword evidence="4 5" id="KW-0408">Iron</keyword>
<evidence type="ECO:0000256" key="2">
    <source>
        <dbReference type="ARBA" id="ARBA00022964"/>
    </source>
</evidence>
<evidence type="ECO:0000313" key="7">
    <source>
        <dbReference type="EMBL" id="CAG9100663.1"/>
    </source>
</evidence>
<proteinExistence type="predicted"/>
<dbReference type="GO" id="GO:0008198">
    <property type="term" value="F:ferrous iron binding"/>
    <property type="evidence" value="ECO:0007669"/>
    <property type="project" value="TreeGrafter"/>
</dbReference>
<dbReference type="InterPro" id="IPR004574">
    <property type="entry name" value="Alkb"/>
</dbReference>
<dbReference type="EMBL" id="CAJHNJ030000006">
    <property type="protein sequence ID" value="CAG9100663.1"/>
    <property type="molecule type" value="Genomic_DNA"/>
</dbReference>
<dbReference type="SUPFAM" id="SSF51197">
    <property type="entry name" value="Clavaminate synthase-like"/>
    <property type="match status" value="1"/>
</dbReference>
<gene>
    <name evidence="7" type="ORF">PLXY2_LOCUS2397</name>
</gene>
<dbReference type="AlphaFoldDB" id="A0A8S4DJ82"/>
<accession>A0A8S4DJ82</accession>
<dbReference type="GO" id="GO:0035513">
    <property type="term" value="P:oxidative RNA demethylation"/>
    <property type="evidence" value="ECO:0007669"/>
    <property type="project" value="TreeGrafter"/>
</dbReference>
<protein>
    <submittedName>
        <fullName evidence="7">(diamondback moth) hypothetical protein</fullName>
    </submittedName>
</protein>
<evidence type="ECO:0000259" key="6">
    <source>
        <dbReference type="PROSITE" id="PS51471"/>
    </source>
</evidence>
<keyword evidence="8" id="KW-1185">Reference proteome</keyword>
<sequence>MPLENHNNDAFRRKFKYYKSKKPKPSLSEVLILNDDGNNVDTVSFIPKEVAEDKRAAVLGLSSTLTWKVYSFKQHPGLLMIRNPFTPLGQRYWSRRCLEEYPKKPNKRNIDIEVDVQDWWSECFKLQECDKILQKKLRWTTLGYHHNWDTKVYTDENRSPFPEDLSELSNVVAGYLGFSGYRAQAAIVNYYHMDSTLSPHTDHSEVNLQAPLLSFSFGQSAIFLIGGTDKSIDPTAILLNSGDILVMSEQARLCYHAVPKILPASNIPWNHTEEVNLKHSLDAKFKCITNVNQIVTEMNRNLDSTQWNRFNNYISESRINMNVRQVLKGRQNTLKDLVDDT</sequence>
<dbReference type="PANTHER" id="PTHR16557">
    <property type="entry name" value="ALKYLATED DNA REPAIR PROTEIN ALKB-RELATED"/>
    <property type="match status" value="1"/>
</dbReference>
<keyword evidence="3" id="KW-0560">Oxidoreductase</keyword>
<feature type="binding site" evidence="5">
    <location>
        <position position="200"/>
    </location>
    <ligand>
        <name>Fe cation</name>
        <dbReference type="ChEBI" id="CHEBI:24875"/>
        <note>catalytic</note>
    </ligand>
</feature>
<organism evidence="7 8">
    <name type="scientific">Plutella xylostella</name>
    <name type="common">Diamondback moth</name>
    <name type="synonym">Plutella maculipennis</name>
    <dbReference type="NCBI Taxonomy" id="51655"/>
    <lineage>
        <taxon>Eukaryota</taxon>
        <taxon>Metazoa</taxon>
        <taxon>Ecdysozoa</taxon>
        <taxon>Arthropoda</taxon>
        <taxon>Hexapoda</taxon>
        <taxon>Insecta</taxon>
        <taxon>Pterygota</taxon>
        <taxon>Neoptera</taxon>
        <taxon>Endopterygota</taxon>
        <taxon>Lepidoptera</taxon>
        <taxon>Glossata</taxon>
        <taxon>Ditrysia</taxon>
        <taxon>Yponomeutoidea</taxon>
        <taxon>Plutellidae</taxon>
        <taxon>Plutella</taxon>
    </lineage>
</organism>
<dbReference type="GO" id="GO:0005634">
    <property type="term" value="C:nucleus"/>
    <property type="evidence" value="ECO:0007669"/>
    <property type="project" value="TreeGrafter"/>
</dbReference>
<evidence type="ECO:0000256" key="5">
    <source>
        <dbReference type="PIRSR" id="PIRSR604574-2"/>
    </source>
</evidence>
<dbReference type="GO" id="GO:0035515">
    <property type="term" value="F:oxidative RNA demethylase activity"/>
    <property type="evidence" value="ECO:0007669"/>
    <property type="project" value="TreeGrafter"/>
</dbReference>
<comment type="cofactor">
    <cofactor evidence="5">
        <name>Fe(2+)</name>
        <dbReference type="ChEBI" id="CHEBI:29033"/>
    </cofactor>
    <text evidence="5">Binds 1 Fe(2+) ion per subunit.</text>
</comment>
<evidence type="ECO:0000256" key="4">
    <source>
        <dbReference type="ARBA" id="ARBA00023004"/>
    </source>
</evidence>
<reference evidence="7" key="1">
    <citation type="submission" date="2020-11" db="EMBL/GenBank/DDBJ databases">
        <authorList>
            <person name="Whiteford S."/>
        </authorList>
    </citation>
    <scope>NUCLEOTIDE SEQUENCE</scope>
</reference>
<dbReference type="Gene3D" id="2.60.120.590">
    <property type="entry name" value="Alpha-ketoglutarate-dependent dioxygenase AlkB-like"/>
    <property type="match status" value="1"/>
</dbReference>
<comment type="caution">
    <text evidence="7">The sequence shown here is derived from an EMBL/GenBank/DDBJ whole genome shotgun (WGS) entry which is preliminary data.</text>
</comment>
<evidence type="ECO:0000256" key="3">
    <source>
        <dbReference type="ARBA" id="ARBA00023002"/>
    </source>
</evidence>
<keyword evidence="2" id="KW-0223">Dioxygenase</keyword>
<dbReference type="InterPro" id="IPR037151">
    <property type="entry name" value="AlkB-like_sf"/>
</dbReference>
<dbReference type="InterPro" id="IPR027450">
    <property type="entry name" value="AlkB-like"/>
</dbReference>
<feature type="binding site" evidence="5">
    <location>
        <position position="256"/>
    </location>
    <ligand>
        <name>Fe cation</name>
        <dbReference type="ChEBI" id="CHEBI:24875"/>
        <note>catalytic</note>
    </ligand>
</feature>
<name>A0A8S4DJ82_PLUXY</name>
<dbReference type="PROSITE" id="PS51471">
    <property type="entry name" value="FE2OG_OXY"/>
    <property type="match status" value="1"/>
</dbReference>
<keyword evidence="1 5" id="KW-0479">Metal-binding</keyword>